<dbReference type="EMBL" id="HG992983">
    <property type="protein sequence ID" value="CAE7195395.1"/>
    <property type="molecule type" value="Genomic_DNA"/>
</dbReference>
<proteinExistence type="predicted"/>
<name>A0A6S6W9J4_9PLEO</name>
<evidence type="ECO:0000313" key="1">
    <source>
        <dbReference type="EMBL" id="CAE7195395.1"/>
    </source>
</evidence>
<accession>A0A6S6W9J4</accession>
<dbReference type="Proteomes" id="UP000472372">
    <property type="component" value="Chromosome 7"/>
</dbReference>
<dbReference type="AlphaFoldDB" id="A0A6S6W9J4"/>
<reference evidence="1" key="1">
    <citation type="submission" date="2021-02" db="EMBL/GenBank/DDBJ databases">
        <authorList>
            <person name="Syme A R."/>
            <person name="Syme A R."/>
            <person name="Moolhuijzen P."/>
        </authorList>
    </citation>
    <scope>NUCLEOTIDE SEQUENCE</scope>
    <source>
        <strain evidence="1">W1-1</strain>
    </source>
</reference>
<protein>
    <submittedName>
        <fullName evidence="1">Uncharacterized protein</fullName>
    </submittedName>
</protein>
<gene>
    <name evidence="1" type="ORF">PTTW11_08141</name>
</gene>
<organism evidence="1 2">
    <name type="scientific">Pyrenophora teres f. teres</name>
    <dbReference type="NCBI Taxonomy" id="97479"/>
    <lineage>
        <taxon>Eukaryota</taxon>
        <taxon>Fungi</taxon>
        <taxon>Dikarya</taxon>
        <taxon>Ascomycota</taxon>
        <taxon>Pezizomycotina</taxon>
        <taxon>Dothideomycetes</taxon>
        <taxon>Pleosporomycetidae</taxon>
        <taxon>Pleosporales</taxon>
        <taxon>Pleosporineae</taxon>
        <taxon>Pleosporaceae</taxon>
        <taxon>Pyrenophora</taxon>
    </lineage>
</organism>
<evidence type="ECO:0000313" key="2">
    <source>
        <dbReference type="Proteomes" id="UP000472372"/>
    </source>
</evidence>
<sequence length="506" mass="57058">MAATTASDMAQVQTCPAINPLSMPTEVLDGIATLLPRSALRAFALTSKRTYNSAVDLLYKTYLNRTAPAKAPFYLFLRTLCERPNLAARVKRVDIRGWRSEYEVATGAAWRGLREDRPTDHVERNGPSFSSTEKAVRESSTDRSKLFIGAAVKAGVIAKPASLLAPALKSSIVWYTTLRNDDDFMRLLVRSVEDAHVVLMLALLPNLKDFFVDGLSPFPLLDWYTFLSRSTTMPLRRLSWFRIRGSINTMSEPVVKSSLQVLDMMPNLQKLHMFEMAIGDHTLASHRTLPSRKLKTIVFRHCGVDIRFLRKLLDGQQLHDFGYVPDCIHSDEITGGYLSLNDILMPLASSKTTLEKLVMFPWTPNDPSFLSKFEKLEELEIPQPGVLNIPGDELDPEVIKTLLLTQIPPTMARLYLRCLSYSQQTKIILEQLVRLKEEGFLRVLQDVRLNFFRYLSPLGPVVIGILGAFIPETVVVRLEPRIMADFGKMFEGAGITLKVYQSEAHL</sequence>